<sequence>MTELDLQQLTADPVTALIVAALALFGAFLKKSTNLDNRFIPVVLAVVGTGFAVLTKLPQLHGAGDYLQAVLTGGTYATLAVGGHSGLRHLFSALSARYNSPDVQAAVQEVAAASAPDIALVERFARVREAAVHAITFIGLEIDDLQPWQRGYLAQVLTNTTGHEVTVAELDRVLATIKTAGEAIREHDGLKALKVIAEGFSPDK</sequence>
<name>A0A316DRP4_9BACL</name>
<keyword evidence="1" id="KW-0472">Membrane</keyword>
<protein>
    <submittedName>
        <fullName evidence="2">Holin family Hol44 protein (Superfamily V)</fullName>
    </submittedName>
</protein>
<reference evidence="2 3" key="1">
    <citation type="submission" date="2018-05" db="EMBL/GenBank/DDBJ databases">
        <title>Genomic Encyclopedia of Type Strains, Phase IV (KMG-IV): sequencing the most valuable type-strain genomes for metagenomic binning, comparative biology and taxonomic classification.</title>
        <authorList>
            <person name="Goeker M."/>
        </authorList>
    </citation>
    <scope>NUCLEOTIDE SEQUENCE [LARGE SCALE GENOMIC DNA]</scope>
    <source>
        <strain evidence="2 3">DSM 18773</strain>
    </source>
</reference>
<feature type="transmembrane region" description="Helical" evidence="1">
    <location>
        <begin position="6"/>
        <end position="27"/>
    </location>
</feature>
<accession>A0A316DRP4</accession>
<keyword evidence="1" id="KW-0812">Transmembrane</keyword>
<comment type="caution">
    <text evidence="2">The sequence shown here is derived from an EMBL/GenBank/DDBJ whole genome shotgun (WGS) entry which is preliminary data.</text>
</comment>
<evidence type="ECO:0000313" key="3">
    <source>
        <dbReference type="Proteomes" id="UP000245634"/>
    </source>
</evidence>
<dbReference type="Proteomes" id="UP000245634">
    <property type="component" value="Unassembled WGS sequence"/>
</dbReference>
<dbReference type="InterPro" id="IPR032111">
    <property type="entry name" value="Clostridium_phage_holin"/>
</dbReference>
<proteinExistence type="predicted"/>
<organism evidence="2 3">
    <name type="scientific">Tumebacillus permanentifrigoris</name>
    <dbReference type="NCBI Taxonomy" id="378543"/>
    <lineage>
        <taxon>Bacteria</taxon>
        <taxon>Bacillati</taxon>
        <taxon>Bacillota</taxon>
        <taxon>Bacilli</taxon>
        <taxon>Bacillales</taxon>
        <taxon>Alicyclobacillaceae</taxon>
        <taxon>Tumebacillus</taxon>
    </lineage>
</organism>
<dbReference type="AlphaFoldDB" id="A0A316DRP4"/>
<dbReference type="Pfam" id="PF16079">
    <property type="entry name" value="Phage_holin_5_2"/>
    <property type="match status" value="1"/>
</dbReference>
<gene>
    <name evidence="2" type="ORF">C7459_11788</name>
</gene>
<keyword evidence="1" id="KW-1133">Transmembrane helix</keyword>
<keyword evidence="3" id="KW-1185">Reference proteome</keyword>
<evidence type="ECO:0000256" key="1">
    <source>
        <dbReference type="SAM" id="Phobius"/>
    </source>
</evidence>
<evidence type="ECO:0000313" key="2">
    <source>
        <dbReference type="EMBL" id="PWK07489.1"/>
    </source>
</evidence>
<dbReference type="EMBL" id="QGGL01000017">
    <property type="protein sequence ID" value="PWK07489.1"/>
    <property type="molecule type" value="Genomic_DNA"/>
</dbReference>